<evidence type="ECO:0000256" key="9">
    <source>
        <dbReference type="ARBA" id="ARBA00023136"/>
    </source>
</evidence>
<keyword evidence="7" id="KW-0677">Repeat</keyword>
<dbReference type="AlphaFoldDB" id="A0A368PIJ5"/>
<dbReference type="SUPFAM" id="SSF52058">
    <property type="entry name" value="L domain-like"/>
    <property type="match status" value="2"/>
</dbReference>
<proteinExistence type="inferred from homology"/>
<evidence type="ECO:0000256" key="11">
    <source>
        <dbReference type="SAM" id="SignalP"/>
    </source>
</evidence>
<evidence type="ECO:0000256" key="5">
    <source>
        <dbReference type="ARBA" id="ARBA00022692"/>
    </source>
</evidence>
<keyword evidence="8 10" id="KW-1133">Transmembrane helix</keyword>
<dbReference type="OrthoDB" id="1740823at2759"/>
<dbReference type="InterPro" id="IPR003591">
    <property type="entry name" value="Leu-rich_rpt_typical-subtyp"/>
</dbReference>
<feature type="domain" description="Disease resistance R13L4/SHOC-2-like LRR" evidence="13">
    <location>
        <begin position="353"/>
        <end position="535"/>
    </location>
</feature>
<dbReference type="InterPro" id="IPR013210">
    <property type="entry name" value="LRR_N_plant-typ"/>
</dbReference>
<dbReference type="GO" id="GO:0005886">
    <property type="term" value="C:plasma membrane"/>
    <property type="evidence" value="ECO:0007669"/>
    <property type="project" value="UniProtKB-SubCell"/>
</dbReference>
<reference evidence="14" key="1">
    <citation type="journal article" date="2012" name="Nat. Biotechnol.">
        <title>Reference genome sequence of the model plant Setaria.</title>
        <authorList>
            <person name="Bennetzen J.L."/>
            <person name="Schmutz J."/>
            <person name="Wang H."/>
            <person name="Percifield R."/>
            <person name="Hawkins J."/>
            <person name="Pontaroli A.C."/>
            <person name="Estep M."/>
            <person name="Feng L."/>
            <person name="Vaughn J.N."/>
            <person name="Grimwood J."/>
            <person name="Jenkins J."/>
            <person name="Barry K."/>
            <person name="Lindquist E."/>
            <person name="Hellsten U."/>
            <person name="Deshpande S."/>
            <person name="Wang X."/>
            <person name="Wu X."/>
            <person name="Mitros T."/>
            <person name="Triplett J."/>
            <person name="Yang X."/>
            <person name="Ye C.Y."/>
            <person name="Mauro-Herrera M."/>
            <person name="Wang L."/>
            <person name="Li P."/>
            <person name="Sharma M."/>
            <person name="Sharma R."/>
            <person name="Ronald P.C."/>
            <person name="Panaud O."/>
            <person name="Kellogg E.A."/>
            <person name="Brutnell T.P."/>
            <person name="Doust A.N."/>
            <person name="Tuskan G.A."/>
            <person name="Rokhsar D."/>
            <person name="Devos K.M."/>
        </authorList>
    </citation>
    <scope>NUCLEOTIDE SEQUENCE [LARGE SCALE GENOMIC DNA]</scope>
    <source>
        <strain evidence="14">Yugu1</strain>
    </source>
</reference>
<dbReference type="InterPro" id="IPR001611">
    <property type="entry name" value="Leu-rich_rpt"/>
</dbReference>
<dbReference type="FunFam" id="3.80.10.10:FF:000213">
    <property type="entry name" value="Tyrosine-sulfated glycopeptide receptor 1"/>
    <property type="match status" value="1"/>
</dbReference>
<dbReference type="EMBL" id="CM003528">
    <property type="protein sequence ID" value="RCV05413.1"/>
    <property type="molecule type" value="Genomic_DNA"/>
</dbReference>
<dbReference type="PANTHER" id="PTHR48060">
    <property type="entry name" value="DNA DAMAGE-REPAIR/TOLERATION PROTEIN DRT100"/>
    <property type="match status" value="1"/>
</dbReference>
<evidence type="ECO:0000256" key="3">
    <source>
        <dbReference type="ARBA" id="ARBA00022475"/>
    </source>
</evidence>
<comment type="subcellular location">
    <subcellularLocation>
        <location evidence="1">Cell membrane</location>
        <topology evidence="1">Single-pass type I membrane protein</topology>
    </subcellularLocation>
</comment>
<feature type="signal peptide" evidence="11">
    <location>
        <begin position="1"/>
        <end position="39"/>
    </location>
</feature>
<evidence type="ECO:0000259" key="12">
    <source>
        <dbReference type="Pfam" id="PF08263"/>
    </source>
</evidence>
<dbReference type="PANTHER" id="PTHR48060:SF19">
    <property type="entry name" value="LEUCINE-RICH REPEAT-CONTAINING N-TERMINAL PLANT-TYPE DOMAIN-CONTAINING PROTEIN"/>
    <property type="match status" value="1"/>
</dbReference>
<dbReference type="Pfam" id="PF23598">
    <property type="entry name" value="LRR_14"/>
    <property type="match status" value="1"/>
</dbReference>
<comment type="similarity">
    <text evidence="2">Belongs to the RLP family.</text>
</comment>
<evidence type="ECO:0000256" key="10">
    <source>
        <dbReference type="SAM" id="Phobius"/>
    </source>
</evidence>
<keyword evidence="4" id="KW-0433">Leucine-rich repeat</keyword>
<organism evidence="14">
    <name type="scientific">Setaria italica</name>
    <name type="common">Foxtail millet</name>
    <name type="synonym">Panicum italicum</name>
    <dbReference type="NCBI Taxonomy" id="4555"/>
    <lineage>
        <taxon>Eukaryota</taxon>
        <taxon>Viridiplantae</taxon>
        <taxon>Streptophyta</taxon>
        <taxon>Embryophyta</taxon>
        <taxon>Tracheophyta</taxon>
        <taxon>Spermatophyta</taxon>
        <taxon>Magnoliopsida</taxon>
        <taxon>Liliopsida</taxon>
        <taxon>Poales</taxon>
        <taxon>Poaceae</taxon>
        <taxon>PACMAD clade</taxon>
        <taxon>Panicoideae</taxon>
        <taxon>Panicodae</taxon>
        <taxon>Paniceae</taxon>
        <taxon>Cenchrinae</taxon>
        <taxon>Setaria</taxon>
    </lineage>
</organism>
<dbReference type="FunFam" id="3.80.10.10:FF:000095">
    <property type="entry name" value="LRR receptor-like serine/threonine-protein kinase GSO1"/>
    <property type="match status" value="1"/>
</dbReference>
<dbReference type="STRING" id="4555.A0A368PIJ5"/>
<dbReference type="InterPro" id="IPR053211">
    <property type="entry name" value="DNA_repair-toleration"/>
</dbReference>
<dbReference type="SMART" id="SM00369">
    <property type="entry name" value="LRR_TYP"/>
    <property type="match status" value="6"/>
</dbReference>
<reference evidence="14" key="2">
    <citation type="submission" date="2015-07" db="EMBL/GenBank/DDBJ databases">
        <authorList>
            <person name="Noorani M."/>
        </authorList>
    </citation>
    <scope>NUCLEOTIDE SEQUENCE</scope>
    <source>
        <strain evidence="14">Yugu1</strain>
    </source>
</reference>
<feature type="domain" description="Leucine-rich repeat-containing N-terminal plant-type" evidence="12">
    <location>
        <begin position="42"/>
        <end position="80"/>
    </location>
</feature>
<protein>
    <submittedName>
        <fullName evidence="14">Uncharacterized protein</fullName>
    </submittedName>
</protein>
<evidence type="ECO:0000256" key="1">
    <source>
        <dbReference type="ARBA" id="ARBA00004251"/>
    </source>
</evidence>
<gene>
    <name evidence="14" type="ORF">SETIT_1G082400v2</name>
</gene>
<evidence type="ECO:0000259" key="13">
    <source>
        <dbReference type="Pfam" id="PF23598"/>
    </source>
</evidence>
<evidence type="ECO:0000256" key="7">
    <source>
        <dbReference type="ARBA" id="ARBA00022737"/>
    </source>
</evidence>
<sequence length="719" mass="78156">MALIPHHPSSRDSKSTMMAAPSIALATVLLLSLASPATSCSEQEMSSLLQFLAGLSEHNGLSASWRNGTDCCKWEGITCSADGMVIEIFLASRGLEGSISPSLADLSNLQRLNLSYNSFSGGLPSELLTSNIIIFLDVSFNQLSRVLQQNLSSSVPDHRSLQVLNISSNLFTGEFPSILWENKFNLVVLNASNNSFQGWMPSSFCISSTSFAELDLSYNQFSGSIPSGLGKCSALRVLKAGHNNLNRTLPDELFNVSSLEYLSFPDNGLRGILDGAHMMNLRNLAILDLGGNMLNGKIPDSIGELKRLKELRLGYNDMFGGLPSALSNCTNLIAIDLKGNYFSGKLTSVNFTSLINLEVLDLLYNNFTGNIPESIYLCSKLVALRLSGNNLHGQLSLRIANLKSLIFLSLSYNNFTNITNALHGLKDCKNLTVLFVRGSFIGEAMPEDEKIDGFQNLQILSISECSLSGTIPLWLSNLKNLVMLFLYMNQLRGPVPAWIKSLNSLFYLDISHNNLAGEIPTALMEMPMLPTILLDPRVFGLPVYADPSHQTRITSAFPIVLNLAYNNLTGVIPQEIGQMKSLTALNFSYNSLSGEIPPQLCSLTNLQVLDLSNNILTGAIPSALSNMHFLSAINVSNNDLEGPIPTGGQFSTFTNSSFAGNPKLCGIIVDRHCGTAEPPPVPTPSTEKTDRRVAFAIAFSVFFGLGVLYDQIVVSRYFG</sequence>
<dbReference type="PRINTS" id="PR00019">
    <property type="entry name" value="LEURICHRPT"/>
</dbReference>
<evidence type="ECO:0000256" key="6">
    <source>
        <dbReference type="ARBA" id="ARBA00022729"/>
    </source>
</evidence>
<dbReference type="FunFam" id="3.80.10.10:FF:000403">
    <property type="entry name" value="Receptor-like protein 2"/>
    <property type="match status" value="1"/>
</dbReference>
<keyword evidence="3" id="KW-1003">Cell membrane</keyword>
<keyword evidence="6 11" id="KW-0732">Signal</keyword>
<accession>A0A368PIJ5</accession>
<keyword evidence="9 10" id="KW-0472">Membrane</keyword>
<dbReference type="Pfam" id="PF08263">
    <property type="entry name" value="LRRNT_2"/>
    <property type="match status" value="1"/>
</dbReference>
<name>A0A368PIJ5_SETIT</name>
<dbReference type="InterPro" id="IPR055414">
    <property type="entry name" value="LRR_R13L4/SHOC2-like"/>
</dbReference>
<dbReference type="Gene3D" id="3.80.10.10">
    <property type="entry name" value="Ribonuclease Inhibitor"/>
    <property type="match status" value="3"/>
</dbReference>
<feature type="chain" id="PRO_5016703478" evidence="11">
    <location>
        <begin position="40"/>
        <end position="719"/>
    </location>
</feature>
<evidence type="ECO:0000256" key="2">
    <source>
        <dbReference type="ARBA" id="ARBA00009592"/>
    </source>
</evidence>
<evidence type="ECO:0000256" key="4">
    <source>
        <dbReference type="ARBA" id="ARBA00022614"/>
    </source>
</evidence>
<feature type="transmembrane region" description="Helical" evidence="10">
    <location>
        <begin position="693"/>
        <end position="714"/>
    </location>
</feature>
<evidence type="ECO:0000313" key="14">
    <source>
        <dbReference type="EMBL" id="RCV05413.1"/>
    </source>
</evidence>
<dbReference type="Pfam" id="PF00560">
    <property type="entry name" value="LRR_1"/>
    <property type="match status" value="8"/>
</dbReference>
<keyword evidence="5 10" id="KW-0812">Transmembrane</keyword>
<evidence type="ECO:0000256" key="8">
    <source>
        <dbReference type="ARBA" id="ARBA00022989"/>
    </source>
</evidence>
<dbReference type="InterPro" id="IPR032675">
    <property type="entry name" value="LRR_dom_sf"/>
</dbReference>